<comment type="caution">
    <text evidence="3">The sequence shown here is derived from an EMBL/GenBank/DDBJ whole genome shotgun (WGS) entry which is preliminary data.</text>
</comment>
<dbReference type="EMBL" id="JACHIJ010000002">
    <property type="protein sequence ID" value="MBB5051696.1"/>
    <property type="molecule type" value="Genomic_DNA"/>
</dbReference>
<reference evidence="3 4" key="1">
    <citation type="submission" date="2020-08" db="EMBL/GenBank/DDBJ databases">
        <title>Genomic Encyclopedia of Type Strains, Phase IV (KMG-IV): sequencing the most valuable type-strain genomes for metagenomic binning, comparative biology and taxonomic classification.</title>
        <authorList>
            <person name="Goeker M."/>
        </authorList>
    </citation>
    <scope>NUCLEOTIDE SEQUENCE [LARGE SCALE GENOMIC DNA]</scope>
    <source>
        <strain evidence="3 4">DSM 17498</strain>
    </source>
</reference>
<evidence type="ECO:0000313" key="4">
    <source>
        <dbReference type="Proteomes" id="UP000521227"/>
    </source>
</evidence>
<dbReference type="Pfam" id="PF02120">
    <property type="entry name" value="Flg_hook"/>
    <property type="match status" value="1"/>
</dbReference>
<sequence length="530" mass="54049">MSIAINPVFPVVAAQGVAAGVALQPGTVIAATVLKQLDANLVRIAIANLTIQVLSEVPLQPGQTLQLAVSQTPQGVRLQIVPGEGDAPSSASTGAAKVDTVSVPKADVPVQTAAAGRVLTNLEALAVSAAVQTAAARQGSLSPLFANLGVAASSQTLPQTLQQAAAQLLAQRTPLSENLTGDALKTAFRNSGLFMEQSLASSQAASGSDLKAALIVFRQTVASWLGNAPAPGASPQTANVPPSAAPPLAPEAGDILLPQAPVRMADDAAELDGKIRIYAPNEPLPTAANRVAAASAGLTALQEVLQGFPKGVQDAVANMLDAEARAGAAHGADGEESIARTTVPPPPFRGSDTSAQSVALSSLAPDDAPATMAHRLIEDTDAALARQTLLQAASLPVDVPGARIDPTAPRWNFEIPFVTPQGTAVAQFEISRDGAGSEAEAASRVWRARFSLNVEPSGPVHALVSLSHGRTSVRMWAERSATAAQLRINAPQLSHALREAALEPGDIVIGEGAPPKAAPPPAGHFLDRAL</sequence>
<dbReference type="Gene3D" id="3.30.750.140">
    <property type="match status" value="1"/>
</dbReference>
<dbReference type="AlphaFoldDB" id="A0A840N4P4"/>
<accession>A0A840N4P4</accession>
<proteinExistence type="predicted"/>
<feature type="region of interest" description="Disordered" evidence="1">
    <location>
        <begin position="231"/>
        <end position="252"/>
    </location>
</feature>
<evidence type="ECO:0000313" key="3">
    <source>
        <dbReference type="EMBL" id="MBB5051696.1"/>
    </source>
</evidence>
<dbReference type="RefSeq" id="WP_184083746.1">
    <property type="nucleotide sequence ID" value="NZ_JACHIJ010000002.1"/>
</dbReference>
<evidence type="ECO:0000259" key="2">
    <source>
        <dbReference type="Pfam" id="PF02120"/>
    </source>
</evidence>
<feature type="domain" description="Flagellar hook-length control protein-like C-terminal" evidence="2">
    <location>
        <begin position="439"/>
        <end position="516"/>
    </location>
</feature>
<name>A0A840N4P4_9BRAD</name>
<dbReference type="Proteomes" id="UP000521227">
    <property type="component" value="Unassembled WGS sequence"/>
</dbReference>
<gene>
    <name evidence="3" type="ORF">HNQ36_001650</name>
</gene>
<organism evidence="3 4">
    <name type="scientific">Afipia massiliensis</name>
    <dbReference type="NCBI Taxonomy" id="211460"/>
    <lineage>
        <taxon>Bacteria</taxon>
        <taxon>Pseudomonadati</taxon>
        <taxon>Pseudomonadota</taxon>
        <taxon>Alphaproteobacteria</taxon>
        <taxon>Hyphomicrobiales</taxon>
        <taxon>Nitrobacteraceae</taxon>
        <taxon>Afipia</taxon>
    </lineage>
</organism>
<feature type="region of interest" description="Disordered" evidence="1">
    <location>
        <begin position="511"/>
        <end position="530"/>
    </location>
</feature>
<feature type="region of interest" description="Disordered" evidence="1">
    <location>
        <begin position="327"/>
        <end position="354"/>
    </location>
</feature>
<evidence type="ECO:0000256" key="1">
    <source>
        <dbReference type="SAM" id="MobiDB-lite"/>
    </source>
</evidence>
<dbReference type="InterPro" id="IPR038610">
    <property type="entry name" value="FliK-like_C_sf"/>
</dbReference>
<dbReference type="InterPro" id="IPR021136">
    <property type="entry name" value="Flagellar_hook_control-like_C"/>
</dbReference>
<protein>
    <recommendedName>
        <fullName evidence="2">Flagellar hook-length control protein-like C-terminal domain-containing protein</fullName>
    </recommendedName>
</protein>